<evidence type="ECO:0000313" key="3">
    <source>
        <dbReference type="Proteomes" id="UP000069940"/>
    </source>
</evidence>
<keyword evidence="1" id="KW-0732">Signal</keyword>
<reference evidence="2" key="2">
    <citation type="submission" date="2025-05" db="UniProtKB">
        <authorList>
            <consortium name="EnsemblMetazoa"/>
        </authorList>
    </citation>
    <scope>IDENTIFICATION</scope>
    <source>
        <strain evidence="2">Foshan</strain>
    </source>
</reference>
<dbReference type="RefSeq" id="XP_029715589.2">
    <property type="nucleotide sequence ID" value="XM_029859729.2"/>
</dbReference>
<organism evidence="2 3">
    <name type="scientific">Aedes albopictus</name>
    <name type="common">Asian tiger mosquito</name>
    <name type="synonym">Stegomyia albopicta</name>
    <dbReference type="NCBI Taxonomy" id="7160"/>
    <lineage>
        <taxon>Eukaryota</taxon>
        <taxon>Metazoa</taxon>
        <taxon>Ecdysozoa</taxon>
        <taxon>Arthropoda</taxon>
        <taxon>Hexapoda</taxon>
        <taxon>Insecta</taxon>
        <taxon>Pterygota</taxon>
        <taxon>Neoptera</taxon>
        <taxon>Endopterygota</taxon>
        <taxon>Diptera</taxon>
        <taxon>Nematocera</taxon>
        <taxon>Culicoidea</taxon>
        <taxon>Culicidae</taxon>
        <taxon>Culicinae</taxon>
        <taxon>Aedini</taxon>
        <taxon>Aedes</taxon>
        <taxon>Stegomyia</taxon>
    </lineage>
</organism>
<reference evidence="3" key="1">
    <citation type="journal article" date="2015" name="Proc. Natl. Acad. Sci. U.S.A.">
        <title>Genome sequence of the Asian Tiger mosquito, Aedes albopictus, reveals insights into its biology, genetics, and evolution.</title>
        <authorList>
            <person name="Chen X.G."/>
            <person name="Jiang X."/>
            <person name="Gu J."/>
            <person name="Xu M."/>
            <person name="Wu Y."/>
            <person name="Deng Y."/>
            <person name="Zhang C."/>
            <person name="Bonizzoni M."/>
            <person name="Dermauw W."/>
            <person name="Vontas J."/>
            <person name="Armbruster P."/>
            <person name="Huang X."/>
            <person name="Yang Y."/>
            <person name="Zhang H."/>
            <person name="He W."/>
            <person name="Peng H."/>
            <person name="Liu Y."/>
            <person name="Wu K."/>
            <person name="Chen J."/>
            <person name="Lirakis M."/>
            <person name="Topalis P."/>
            <person name="Van Leeuwen T."/>
            <person name="Hall A.B."/>
            <person name="Jiang X."/>
            <person name="Thorpe C."/>
            <person name="Mueller R.L."/>
            <person name="Sun C."/>
            <person name="Waterhouse R.M."/>
            <person name="Yan G."/>
            <person name="Tu Z.J."/>
            <person name="Fang X."/>
            <person name="James A.A."/>
        </authorList>
    </citation>
    <scope>NUCLEOTIDE SEQUENCE [LARGE SCALE GENOMIC DNA]</scope>
    <source>
        <strain evidence="3">Foshan</strain>
    </source>
</reference>
<dbReference type="Proteomes" id="UP000069940">
    <property type="component" value="Unassembled WGS sequence"/>
</dbReference>
<dbReference type="EnsemblMetazoa" id="AALFPA23_017758.R26013">
    <property type="protein sequence ID" value="AALFPA23_017758.P26013"/>
    <property type="gene ID" value="AALFPA23_017758"/>
</dbReference>
<sequence length="348" mass="35925">MISKSVTTILVAAVLIQATCGLPAPQWLTFKDGKFGVNFGGYHAEAGLGGFLTGNTAHGGLSASAGTPNGQQAGAGLGGILDGNDRSAGGGYAGATAGNGVGASAAFGGGLNNAGGAGGLGAEAHAPGTSKKVVKLGQTNGAAPPSETLLVHDASPAPVAVHTRFNDETSVKTKTKTILKEVHTDLEAPPAVQPPSRSHTKTIYKKKVITRPHKVAIVETSSYDNGAQGGYISNNVDLNRFFDFQTFTNIAASYSHPAPPAPSSLNHVVREQHHDSEIQKEVHLNTRYDSNSHSGGSTHTHTVQASGNPNFWNDIFNIPISTLGAVNQFLNNKSGSGTVHVHKHTEVH</sequence>
<accession>A0ABM1ZER8</accession>
<protein>
    <submittedName>
        <fullName evidence="2">Uncharacterized protein</fullName>
    </submittedName>
</protein>
<name>A0ABM1ZER8_AEDAL</name>
<feature type="chain" id="PRO_5047277999" evidence="1">
    <location>
        <begin position="22"/>
        <end position="348"/>
    </location>
</feature>
<evidence type="ECO:0000256" key="1">
    <source>
        <dbReference type="SAM" id="SignalP"/>
    </source>
</evidence>
<keyword evidence="3" id="KW-1185">Reference proteome</keyword>
<feature type="signal peptide" evidence="1">
    <location>
        <begin position="1"/>
        <end position="21"/>
    </location>
</feature>
<proteinExistence type="predicted"/>
<dbReference type="GeneID" id="109414229"/>
<evidence type="ECO:0000313" key="2">
    <source>
        <dbReference type="EnsemblMetazoa" id="AALFPA23_017758.P26013"/>
    </source>
</evidence>